<gene>
    <name evidence="1" type="ORF">FRZ44_18460</name>
</gene>
<dbReference type="Pfam" id="PF06353">
    <property type="entry name" value="DUF1062"/>
    <property type="match status" value="1"/>
</dbReference>
<evidence type="ECO:0008006" key="3">
    <source>
        <dbReference type="Google" id="ProtNLM"/>
    </source>
</evidence>
<dbReference type="KEGG" id="htq:FRZ44_18460"/>
<sequence>MQSLLQVQWRVTPLKTPRPWLHCPRCDARTPFVSSGKFRVNAQKKRLDAWLVYRCARCEQSWNFPLLERCPVNGIEPATLRALTENDAALAWHHAFDLTRLGRHSSQIESFAELSVEKQLLSPRDGVATHAEIAIAAPYDCGVRLDKLLASEFGLSRSAIERLADAKALIVLPASRRTLKQGARDGQKITLDLGAPAFAEPSMLTRLWAAPSTPEAPRP</sequence>
<proteinExistence type="predicted"/>
<protein>
    <recommendedName>
        <fullName evidence="3">DUF1062 domain-containing protein</fullName>
    </recommendedName>
</protein>
<evidence type="ECO:0000313" key="1">
    <source>
        <dbReference type="EMBL" id="QEX16551.1"/>
    </source>
</evidence>
<dbReference type="InterPro" id="IPR009412">
    <property type="entry name" value="DUF1062"/>
</dbReference>
<organism evidence="1 2">
    <name type="scientific">Hypericibacter terrae</name>
    <dbReference type="NCBI Taxonomy" id="2602015"/>
    <lineage>
        <taxon>Bacteria</taxon>
        <taxon>Pseudomonadati</taxon>
        <taxon>Pseudomonadota</taxon>
        <taxon>Alphaproteobacteria</taxon>
        <taxon>Rhodospirillales</taxon>
        <taxon>Dongiaceae</taxon>
        <taxon>Hypericibacter</taxon>
    </lineage>
</organism>
<name>A0A5J6MHI3_9PROT</name>
<dbReference type="RefSeq" id="WP_151176893.1">
    <property type="nucleotide sequence ID" value="NZ_CP042906.1"/>
</dbReference>
<dbReference type="OrthoDB" id="9810886at2"/>
<dbReference type="AlphaFoldDB" id="A0A5J6MHI3"/>
<keyword evidence="2" id="KW-1185">Reference proteome</keyword>
<dbReference type="Proteomes" id="UP000326202">
    <property type="component" value="Chromosome"/>
</dbReference>
<evidence type="ECO:0000313" key="2">
    <source>
        <dbReference type="Proteomes" id="UP000326202"/>
    </source>
</evidence>
<accession>A0A5J6MHI3</accession>
<reference evidence="1 2" key="1">
    <citation type="submission" date="2019-08" db="EMBL/GenBank/DDBJ databases">
        <title>Hyperibacter terrae gen. nov., sp. nov. and Hyperibacter viscosus sp. nov., two new members in the family Rhodospirillaceae isolated from the rhizosphere of Hypericum perforatum.</title>
        <authorList>
            <person name="Noviana Z."/>
        </authorList>
    </citation>
    <scope>NUCLEOTIDE SEQUENCE [LARGE SCALE GENOMIC DNA]</scope>
    <source>
        <strain evidence="1 2">R5913</strain>
    </source>
</reference>
<dbReference type="EMBL" id="CP042906">
    <property type="protein sequence ID" value="QEX16551.1"/>
    <property type="molecule type" value="Genomic_DNA"/>
</dbReference>